<dbReference type="Gene3D" id="1.10.260.40">
    <property type="entry name" value="lambda repressor-like DNA-binding domains"/>
    <property type="match status" value="1"/>
</dbReference>
<dbReference type="SMART" id="SM00530">
    <property type="entry name" value="HTH_XRE"/>
    <property type="match status" value="1"/>
</dbReference>
<dbReference type="EMBL" id="BAAAHK010000013">
    <property type="protein sequence ID" value="GAA0950270.1"/>
    <property type="molecule type" value="Genomic_DNA"/>
</dbReference>
<proteinExistence type="predicted"/>
<protein>
    <recommendedName>
        <fullName evidence="1">HTH cro/C1-type domain-containing protein</fullName>
    </recommendedName>
</protein>
<reference evidence="2 3" key="1">
    <citation type="journal article" date="2019" name="Int. J. Syst. Evol. Microbiol.">
        <title>The Global Catalogue of Microorganisms (GCM) 10K type strain sequencing project: providing services to taxonomists for standard genome sequencing and annotation.</title>
        <authorList>
            <consortium name="The Broad Institute Genomics Platform"/>
            <consortium name="The Broad Institute Genome Sequencing Center for Infectious Disease"/>
            <person name="Wu L."/>
            <person name="Ma J."/>
        </authorList>
    </citation>
    <scope>NUCLEOTIDE SEQUENCE [LARGE SCALE GENOMIC DNA]</scope>
    <source>
        <strain evidence="2 3">JCM 10977</strain>
    </source>
</reference>
<dbReference type="PANTHER" id="PTHR35010">
    <property type="entry name" value="BLL4672 PROTEIN-RELATED"/>
    <property type="match status" value="1"/>
</dbReference>
<gene>
    <name evidence="2" type="ORF">GCM10009554_49940</name>
</gene>
<comment type="caution">
    <text evidence="2">The sequence shown here is derived from an EMBL/GenBank/DDBJ whole genome shotgun (WGS) entry which is preliminary data.</text>
</comment>
<evidence type="ECO:0000259" key="1">
    <source>
        <dbReference type="SMART" id="SM00530"/>
    </source>
</evidence>
<dbReference type="RefSeq" id="WP_343974749.1">
    <property type="nucleotide sequence ID" value="NZ_BAAAHK010000013.1"/>
</dbReference>
<organism evidence="2 3">
    <name type="scientific">Kribbella koreensis</name>
    <dbReference type="NCBI Taxonomy" id="57909"/>
    <lineage>
        <taxon>Bacteria</taxon>
        <taxon>Bacillati</taxon>
        <taxon>Actinomycetota</taxon>
        <taxon>Actinomycetes</taxon>
        <taxon>Propionibacteriales</taxon>
        <taxon>Kribbellaceae</taxon>
        <taxon>Kribbella</taxon>
    </lineage>
</organism>
<dbReference type="InterPro" id="IPR041413">
    <property type="entry name" value="MLTR_LBD"/>
</dbReference>
<dbReference type="Proteomes" id="UP001500542">
    <property type="component" value="Unassembled WGS sequence"/>
</dbReference>
<name>A0ABN1R0T3_9ACTN</name>
<evidence type="ECO:0000313" key="3">
    <source>
        <dbReference type="Proteomes" id="UP001500542"/>
    </source>
</evidence>
<keyword evidence="3" id="KW-1185">Reference proteome</keyword>
<feature type="domain" description="HTH cro/C1-type" evidence="1">
    <location>
        <begin position="27"/>
        <end position="100"/>
    </location>
</feature>
<dbReference type="InterPro" id="IPR010982">
    <property type="entry name" value="Lambda_DNA-bd_dom_sf"/>
</dbReference>
<accession>A0ABN1R0T3</accession>
<dbReference type="Pfam" id="PF13560">
    <property type="entry name" value="HTH_31"/>
    <property type="match status" value="1"/>
</dbReference>
<dbReference type="Pfam" id="PF17765">
    <property type="entry name" value="MLTR_LBD"/>
    <property type="match status" value="1"/>
</dbReference>
<dbReference type="Gene3D" id="3.30.450.180">
    <property type="match status" value="1"/>
</dbReference>
<sequence length="288" mass="32185">MTALETTTDTARGHSSDRYRRSELAGFLRARREGLTPDEVGLPHETRRRRTPGLRREEVAVLANVGVTWYTWMEQARDISVSAEILASVAKVLRLTDAERDYLFDLAGHERPSTTPEGPESVHVRELLDSIADRPAYCVDRYWTVLASNRLGEVVFGAGAGTNCLERFFVDESVAERYPFREATAKMLISQFREQAARFAGDPGFGAMVDRLAARSPVFEHLWKSYVVGVAPHLDLVFDHPEAGRMSFSANVLRPVVDDDRRIFVYHPKPHTPTATALASLAAEVTAE</sequence>
<evidence type="ECO:0000313" key="2">
    <source>
        <dbReference type="EMBL" id="GAA0950270.1"/>
    </source>
</evidence>
<dbReference type="PANTHER" id="PTHR35010:SF3">
    <property type="entry name" value="BLL4873 PROTEIN"/>
    <property type="match status" value="1"/>
</dbReference>
<dbReference type="InterPro" id="IPR001387">
    <property type="entry name" value="Cro/C1-type_HTH"/>
</dbReference>